<organism evidence="3 4">
    <name type="scientific">Weissella jogaejeotgali</name>
    <dbReference type="NCBI Taxonomy" id="1631871"/>
    <lineage>
        <taxon>Bacteria</taxon>
        <taxon>Bacillati</taxon>
        <taxon>Bacillota</taxon>
        <taxon>Bacilli</taxon>
        <taxon>Lactobacillales</taxon>
        <taxon>Lactobacillaceae</taxon>
        <taxon>Weissella</taxon>
    </lineage>
</organism>
<reference evidence="3 4" key="1">
    <citation type="submission" date="2016-03" db="EMBL/GenBank/DDBJ databases">
        <title>Complete Genome Sequence of Weissella jogaejeotgali FOL01.</title>
        <authorList>
            <person name="Lee J.-H."/>
            <person name="Ku H.-J."/>
        </authorList>
    </citation>
    <scope>NUCLEOTIDE SEQUENCE [LARGE SCALE GENOMIC DNA]</scope>
    <source>
        <strain evidence="3 4">FOL01</strain>
        <plasmid evidence="4">pfol01</plasmid>
    </source>
</reference>
<dbReference type="Pfam" id="PF01051">
    <property type="entry name" value="Rep3_N"/>
    <property type="match status" value="1"/>
</dbReference>
<evidence type="ECO:0000313" key="3">
    <source>
        <dbReference type="EMBL" id="APS42913.1"/>
    </source>
</evidence>
<dbReference type="EMBL" id="CP014333">
    <property type="protein sequence ID" value="APS42913.1"/>
    <property type="molecule type" value="Genomic_DNA"/>
</dbReference>
<evidence type="ECO:0000256" key="1">
    <source>
        <dbReference type="ARBA" id="ARBA00038283"/>
    </source>
</evidence>
<dbReference type="GO" id="GO:0003887">
    <property type="term" value="F:DNA-directed DNA polymerase activity"/>
    <property type="evidence" value="ECO:0007669"/>
    <property type="project" value="InterPro"/>
</dbReference>
<accession>A0A1L6REF1</accession>
<dbReference type="RefSeq" id="WP_075270665.1">
    <property type="nucleotide sequence ID" value="NZ_CP014333.1"/>
</dbReference>
<dbReference type="Proteomes" id="UP000185473">
    <property type="component" value="Plasmid pFOL01"/>
</dbReference>
<dbReference type="InterPro" id="IPR036388">
    <property type="entry name" value="WH-like_DNA-bd_sf"/>
</dbReference>
<dbReference type="SUPFAM" id="SSF46785">
    <property type="entry name" value="Winged helix' DNA-binding domain"/>
    <property type="match status" value="2"/>
</dbReference>
<dbReference type="InterPro" id="IPR000525">
    <property type="entry name" value="Initiator_Rep_WH1"/>
</dbReference>
<evidence type="ECO:0000259" key="2">
    <source>
        <dbReference type="Pfam" id="PF01051"/>
    </source>
</evidence>
<sequence length="257" mass="30564">MADKRYFLWTNDRNFNKEDFEQQRFFQVAEHNDLITKARHDLNARELKIMDYVVSKIKPEDEHFNVIQTSMYELSNVLDLKRSGRTYSQLAQNLADMRKKDVYIYSEEEKRVTMTGWFEVVDLWENGQVQLKINERFAPFLLKLKDNGNYTQYFLDDTVQLKSKYSILLYKLIREADKDNGKSIAIVQGSPDDFKQWLGAPKSYAYGYLKRDVLTPAIKEINLKIKDMDLELFQAKRGRSVTQVEIHNNFIRNRQFN</sequence>
<keyword evidence="3" id="KW-0614">Plasmid</keyword>
<dbReference type="AlphaFoldDB" id="A0A1L6REF1"/>
<proteinExistence type="inferred from homology"/>
<dbReference type="OrthoDB" id="2315881at2"/>
<geneLocation type="plasmid" evidence="4">
    <name>pfol01</name>
</geneLocation>
<evidence type="ECO:0000313" key="4">
    <source>
        <dbReference type="Proteomes" id="UP000185473"/>
    </source>
</evidence>
<protein>
    <submittedName>
        <fullName evidence="3">Replication protein</fullName>
    </submittedName>
</protein>
<dbReference type="Gene3D" id="1.10.10.10">
    <property type="entry name" value="Winged helix-like DNA-binding domain superfamily/Winged helix DNA-binding domain"/>
    <property type="match status" value="2"/>
</dbReference>
<dbReference type="InterPro" id="IPR036390">
    <property type="entry name" value="WH_DNA-bd_sf"/>
</dbReference>
<dbReference type="Pfam" id="PF21205">
    <property type="entry name" value="Rep3_C"/>
    <property type="match status" value="1"/>
</dbReference>
<dbReference type="GO" id="GO:0006270">
    <property type="term" value="P:DNA replication initiation"/>
    <property type="evidence" value="ECO:0007669"/>
    <property type="project" value="InterPro"/>
</dbReference>
<feature type="domain" description="Initiator Rep protein WH1" evidence="2">
    <location>
        <begin position="28"/>
        <end position="173"/>
    </location>
</feature>
<keyword evidence="4" id="KW-1185">Reference proteome</keyword>
<name>A0A1L6REF1_9LACO</name>
<gene>
    <name evidence="3" type="ORF">FOL01_p038</name>
</gene>
<dbReference type="KEGG" id="wjo:FOL01_p038"/>
<comment type="similarity">
    <text evidence="1">Belongs to the initiator RepB protein family.</text>
</comment>